<dbReference type="Gene3D" id="1.10.443.10">
    <property type="entry name" value="Intergrase catalytic core"/>
    <property type="match status" value="1"/>
</dbReference>
<dbReference type="InterPro" id="IPR013762">
    <property type="entry name" value="Integrase-like_cat_sf"/>
</dbReference>
<dbReference type="InterPro" id="IPR002104">
    <property type="entry name" value="Integrase_catalytic"/>
</dbReference>
<accession>A0A2T4HLL5</accession>
<evidence type="ECO:0000259" key="2">
    <source>
        <dbReference type="Pfam" id="PF00589"/>
    </source>
</evidence>
<gene>
    <name evidence="3" type="ORF">CV103_20675</name>
</gene>
<evidence type="ECO:0000256" key="1">
    <source>
        <dbReference type="ARBA" id="ARBA00023172"/>
    </source>
</evidence>
<dbReference type="GO" id="GO:0015074">
    <property type="term" value="P:DNA integration"/>
    <property type="evidence" value="ECO:0007669"/>
    <property type="project" value="InterPro"/>
</dbReference>
<protein>
    <recommendedName>
        <fullName evidence="2">Tyr recombinase domain-containing protein</fullName>
    </recommendedName>
</protein>
<dbReference type="InterPro" id="IPR011010">
    <property type="entry name" value="DNA_brk_join_enz"/>
</dbReference>
<evidence type="ECO:0000313" key="4">
    <source>
        <dbReference type="Proteomes" id="UP000241206"/>
    </source>
</evidence>
<keyword evidence="4" id="KW-1185">Reference proteome</keyword>
<name>A0A2T4HLL5_9SPHN</name>
<dbReference type="GO" id="GO:0003677">
    <property type="term" value="F:DNA binding"/>
    <property type="evidence" value="ECO:0007669"/>
    <property type="project" value="InterPro"/>
</dbReference>
<dbReference type="GO" id="GO:0006310">
    <property type="term" value="P:DNA recombination"/>
    <property type="evidence" value="ECO:0007669"/>
    <property type="project" value="UniProtKB-KW"/>
</dbReference>
<dbReference type="SUPFAM" id="SSF56349">
    <property type="entry name" value="DNA breaking-rejoining enzymes"/>
    <property type="match status" value="1"/>
</dbReference>
<evidence type="ECO:0000313" key="3">
    <source>
        <dbReference type="EMBL" id="PTD16701.1"/>
    </source>
</evidence>
<keyword evidence="1" id="KW-0233">DNA recombination</keyword>
<proteinExistence type="predicted"/>
<dbReference type="Proteomes" id="UP000241206">
    <property type="component" value="Unassembled WGS sequence"/>
</dbReference>
<dbReference type="EMBL" id="PHHF01000081">
    <property type="protein sequence ID" value="PTD16701.1"/>
    <property type="molecule type" value="Genomic_DNA"/>
</dbReference>
<feature type="domain" description="Tyr recombinase" evidence="2">
    <location>
        <begin position="9"/>
        <end position="120"/>
    </location>
</feature>
<dbReference type="AlphaFoldDB" id="A0A2T4HLL5"/>
<reference evidence="3 4" key="1">
    <citation type="submission" date="2017-11" db="EMBL/GenBank/DDBJ databases">
        <title>Sphingomonas oleivorans sp. nov., isolated from oil-contaminated soil.</title>
        <authorList>
            <person name="Wang L."/>
            <person name="Chen L."/>
        </authorList>
    </citation>
    <scope>NUCLEOTIDE SEQUENCE [LARGE SCALE GENOMIC DNA]</scope>
    <source>
        <strain evidence="3 4">K101</strain>
    </source>
</reference>
<comment type="caution">
    <text evidence="3">The sequence shown here is derived from an EMBL/GenBank/DDBJ whole genome shotgun (WGS) entry which is preliminary data.</text>
</comment>
<sequence>MVRMGRQHVGGGRIKVVQLKTRAELWIPIHPRLAQAITAVPADHLEFLVTQYGRPFTANGFGNCFRDRCDKAGLKHCSAHGLRKAATRQMVELGLSNQLIKSITGHVTDPEVSHYAEAANQKLRADKAMAALIEWEIANPISGLAKNSDNHLQ</sequence>
<organism evidence="3 4">
    <name type="scientific">Edaphosphingomonas fennica</name>
    <dbReference type="NCBI Taxonomy" id="114404"/>
    <lineage>
        <taxon>Bacteria</taxon>
        <taxon>Pseudomonadati</taxon>
        <taxon>Pseudomonadota</taxon>
        <taxon>Alphaproteobacteria</taxon>
        <taxon>Sphingomonadales</taxon>
        <taxon>Rhizorhabdaceae</taxon>
        <taxon>Edaphosphingomonas</taxon>
    </lineage>
</organism>
<dbReference type="Pfam" id="PF00589">
    <property type="entry name" value="Phage_integrase"/>
    <property type="match status" value="1"/>
</dbReference>